<feature type="binding site" evidence="17">
    <location>
        <begin position="47"/>
        <end position="50"/>
    </location>
    <ligand>
        <name>8-oxo-dGTP</name>
        <dbReference type="ChEBI" id="CHEBI:77896"/>
    </ligand>
</feature>
<dbReference type="GO" id="GO:0008413">
    <property type="term" value="F:8-oxo-7,8-dihydroguanosine triphosphate pyrophosphatase activity"/>
    <property type="evidence" value="ECO:0007669"/>
    <property type="project" value="InterPro"/>
</dbReference>
<dbReference type="EMBL" id="MKEK01000001">
    <property type="protein sequence ID" value="OEY70943.1"/>
    <property type="molecule type" value="Genomic_DNA"/>
</dbReference>
<dbReference type="FunFam" id="3.90.79.10:FF:000014">
    <property type="entry name" value="8-oxo-dGTP diphosphatase MutT"/>
    <property type="match status" value="1"/>
</dbReference>
<dbReference type="NCBIfam" id="TIGR00586">
    <property type="entry name" value="mutt"/>
    <property type="match status" value="1"/>
</dbReference>
<dbReference type="SUPFAM" id="SSF55811">
    <property type="entry name" value="Nudix"/>
    <property type="match status" value="1"/>
</dbReference>
<reference evidence="21" key="1">
    <citation type="submission" date="2016-09" db="EMBL/GenBank/DDBJ databases">
        <authorList>
            <person name="Wan X."/>
            <person name="Hou S."/>
        </authorList>
    </citation>
    <scope>NUCLEOTIDE SEQUENCE [LARGE SCALE GENOMIC DNA]</scope>
    <source>
        <strain evidence="21">KH87</strain>
    </source>
</reference>
<keyword evidence="8 18" id="KW-0460">Magnesium</keyword>
<keyword evidence="21" id="KW-1185">Reference proteome</keyword>
<feature type="binding site" evidence="18">
    <location>
        <position position="70"/>
    </location>
    <ligand>
        <name>Mg(2+)</name>
        <dbReference type="ChEBI" id="CHEBI:18420"/>
    </ligand>
</feature>
<dbReference type="GO" id="GO:0044716">
    <property type="term" value="F:8-oxo-GDP phosphatase activity"/>
    <property type="evidence" value="ECO:0007669"/>
    <property type="project" value="TreeGrafter"/>
</dbReference>
<evidence type="ECO:0000256" key="2">
    <source>
        <dbReference type="ARBA" id="ARBA00005582"/>
    </source>
</evidence>
<feature type="binding site" evidence="17">
    <location>
        <position position="41"/>
    </location>
    <ligand>
        <name>8-oxo-dGTP</name>
        <dbReference type="ChEBI" id="CHEBI:77896"/>
    </ligand>
</feature>
<evidence type="ECO:0000256" key="16">
    <source>
        <dbReference type="ARBA" id="ARBA00042798"/>
    </source>
</evidence>
<evidence type="ECO:0000313" key="21">
    <source>
        <dbReference type="Proteomes" id="UP000242258"/>
    </source>
</evidence>
<keyword evidence="7" id="KW-0378">Hydrolase</keyword>
<evidence type="ECO:0000256" key="10">
    <source>
        <dbReference type="ARBA" id="ARBA00035861"/>
    </source>
</evidence>
<dbReference type="InterPro" id="IPR047127">
    <property type="entry name" value="MutT-like"/>
</dbReference>
<dbReference type="CDD" id="cd03425">
    <property type="entry name" value="NUDIX_MutT_NudA_like"/>
    <property type="match status" value="1"/>
</dbReference>
<dbReference type="Proteomes" id="UP000242258">
    <property type="component" value="Unassembled WGS sequence"/>
</dbReference>
<dbReference type="InterPro" id="IPR029119">
    <property type="entry name" value="MutY_C"/>
</dbReference>
<keyword evidence="6" id="KW-0227">DNA damage</keyword>
<evidence type="ECO:0000256" key="3">
    <source>
        <dbReference type="ARBA" id="ARBA00022457"/>
    </source>
</evidence>
<dbReference type="GO" id="GO:0035539">
    <property type="term" value="F:8-oxo-7,8-dihydrodeoxyguanosine triphosphate pyrophosphatase activity"/>
    <property type="evidence" value="ECO:0007669"/>
    <property type="project" value="UniProtKB-EC"/>
</dbReference>
<comment type="similarity">
    <text evidence="2">Belongs to the Nudix hydrolase family.</text>
</comment>
<dbReference type="STRING" id="1628148.BI198_04490"/>
<dbReference type="EC" id="3.6.1.55" evidence="12"/>
<keyword evidence="3" id="KW-0515">Mutator protein</keyword>
<comment type="caution">
    <text evidence="20">The sequence shown here is derived from an EMBL/GenBank/DDBJ whole genome shotgun (WGS) entry which is preliminary data.</text>
</comment>
<dbReference type="GO" id="GO:0006281">
    <property type="term" value="P:DNA repair"/>
    <property type="evidence" value="ECO:0007669"/>
    <property type="project" value="UniProtKB-KW"/>
</dbReference>
<evidence type="ECO:0000256" key="15">
    <source>
        <dbReference type="ARBA" id="ARBA00041979"/>
    </source>
</evidence>
<comment type="catalytic activity">
    <reaction evidence="10">
        <text>8-oxo-dGTP + H2O = 8-oxo-dGMP + diphosphate + H(+)</text>
        <dbReference type="Rhea" id="RHEA:31575"/>
        <dbReference type="ChEBI" id="CHEBI:15377"/>
        <dbReference type="ChEBI" id="CHEBI:15378"/>
        <dbReference type="ChEBI" id="CHEBI:33019"/>
        <dbReference type="ChEBI" id="CHEBI:63224"/>
        <dbReference type="ChEBI" id="CHEBI:77896"/>
        <dbReference type="EC" id="3.6.1.55"/>
    </reaction>
</comment>
<keyword evidence="5 18" id="KW-0479">Metal-binding</keyword>
<dbReference type="InterPro" id="IPR015797">
    <property type="entry name" value="NUDIX_hydrolase-like_dom_sf"/>
</dbReference>
<evidence type="ECO:0000256" key="13">
    <source>
        <dbReference type="ARBA" id="ARBA00040794"/>
    </source>
</evidence>
<dbReference type="PANTHER" id="PTHR47707:SF1">
    <property type="entry name" value="NUDIX HYDROLASE FAMILY PROTEIN"/>
    <property type="match status" value="1"/>
</dbReference>
<evidence type="ECO:0000256" key="1">
    <source>
        <dbReference type="ARBA" id="ARBA00001946"/>
    </source>
</evidence>
<keyword evidence="9" id="KW-0234">DNA repair</keyword>
<evidence type="ECO:0000259" key="19">
    <source>
        <dbReference type="PROSITE" id="PS51462"/>
    </source>
</evidence>
<accession>A0A1E7QA67</accession>
<dbReference type="GO" id="GO:0046872">
    <property type="term" value="F:metal ion binding"/>
    <property type="evidence" value="ECO:0007669"/>
    <property type="project" value="UniProtKB-KW"/>
</dbReference>
<dbReference type="PROSITE" id="PS51462">
    <property type="entry name" value="NUDIX"/>
    <property type="match status" value="1"/>
</dbReference>
<feature type="binding site" evidence="17">
    <location>
        <position position="36"/>
    </location>
    <ligand>
        <name>8-oxo-dGTP</name>
        <dbReference type="ChEBI" id="CHEBI:77896"/>
    </ligand>
</feature>
<dbReference type="Gene3D" id="3.90.79.10">
    <property type="entry name" value="Nucleoside Triphosphate Pyrophosphohydrolase"/>
    <property type="match status" value="1"/>
</dbReference>
<dbReference type="GO" id="GO:0006260">
    <property type="term" value="P:DNA replication"/>
    <property type="evidence" value="ECO:0007669"/>
    <property type="project" value="UniProtKB-KW"/>
</dbReference>
<evidence type="ECO:0000256" key="17">
    <source>
        <dbReference type="PIRSR" id="PIRSR603561-1"/>
    </source>
</evidence>
<comment type="cofactor">
    <cofactor evidence="1 18">
        <name>Mg(2+)</name>
        <dbReference type="ChEBI" id="CHEBI:18420"/>
    </cofactor>
</comment>
<dbReference type="Pfam" id="PF14815">
    <property type="entry name" value="NUDIX_4"/>
    <property type="match status" value="1"/>
</dbReference>
<evidence type="ECO:0000256" key="5">
    <source>
        <dbReference type="ARBA" id="ARBA00022723"/>
    </source>
</evidence>
<evidence type="ECO:0000256" key="7">
    <source>
        <dbReference type="ARBA" id="ARBA00022801"/>
    </source>
</evidence>
<feature type="binding site" evidence="18">
    <location>
        <position position="50"/>
    </location>
    <ligand>
        <name>Mg(2+)</name>
        <dbReference type="ChEBI" id="CHEBI:18420"/>
    </ligand>
</feature>
<dbReference type="InterPro" id="IPR003561">
    <property type="entry name" value="Mutator_MutT"/>
</dbReference>
<dbReference type="InterPro" id="IPR000086">
    <property type="entry name" value="NUDIX_hydrolase_dom"/>
</dbReference>
<dbReference type="PANTHER" id="PTHR47707">
    <property type="entry name" value="8-OXO-DGTP DIPHOSPHATASE"/>
    <property type="match status" value="1"/>
</dbReference>
<evidence type="ECO:0000256" key="12">
    <source>
        <dbReference type="ARBA" id="ARBA00038905"/>
    </source>
</evidence>
<dbReference type="AlphaFoldDB" id="A0A1E7QA67"/>
<evidence type="ECO:0000313" key="20">
    <source>
        <dbReference type="EMBL" id="OEY70943.1"/>
    </source>
</evidence>
<evidence type="ECO:0000256" key="11">
    <source>
        <dbReference type="ARBA" id="ARBA00036904"/>
    </source>
</evidence>
<evidence type="ECO:0000256" key="18">
    <source>
        <dbReference type="PIRSR" id="PIRSR603561-2"/>
    </source>
</evidence>
<evidence type="ECO:0000256" key="4">
    <source>
        <dbReference type="ARBA" id="ARBA00022705"/>
    </source>
</evidence>
<dbReference type="PRINTS" id="PR00502">
    <property type="entry name" value="NUDIXFAMILY"/>
</dbReference>
<proteinExistence type="inferred from homology"/>
<dbReference type="GO" id="GO:0044715">
    <property type="term" value="F:8-oxo-dGDP phosphatase activity"/>
    <property type="evidence" value="ECO:0007669"/>
    <property type="project" value="TreeGrafter"/>
</dbReference>
<sequence>MTTESANAGSVALKPKQLHVAVGVIIRDNQVLLSLRSKQQHQGGKWEFPGGKVEAGETVYNALARELKEELAIEVVSAEPFMQQAFSYPERNVLLDIYLVTEFTGQAQGLEGQPLQWASFAQLSQLNFPDANQPIVEKLQQQFM</sequence>
<dbReference type="InterPro" id="IPR020476">
    <property type="entry name" value="Nudix_hydrolase"/>
</dbReference>
<gene>
    <name evidence="20" type="ORF">BI198_04490</name>
</gene>
<feature type="domain" description="Nudix hydrolase" evidence="19">
    <location>
        <begin position="15"/>
        <end position="141"/>
    </location>
</feature>
<organism evidence="20 21">
    <name type="scientific">Rheinheimera salexigens</name>
    <dbReference type="NCBI Taxonomy" id="1628148"/>
    <lineage>
        <taxon>Bacteria</taxon>
        <taxon>Pseudomonadati</taxon>
        <taxon>Pseudomonadota</taxon>
        <taxon>Gammaproteobacteria</taxon>
        <taxon>Chromatiales</taxon>
        <taxon>Chromatiaceae</taxon>
        <taxon>Rheinheimera</taxon>
    </lineage>
</organism>
<evidence type="ECO:0000256" key="8">
    <source>
        <dbReference type="ARBA" id="ARBA00022842"/>
    </source>
</evidence>
<protein>
    <recommendedName>
        <fullName evidence="13">8-oxo-dGTP diphosphatase</fullName>
        <ecNumber evidence="12">3.6.1.55</ecNumber>
    </recommendedName>
    <alternativeName>
        <fullName evidence="16">7,8-dihydro-8-oxoguanine-triphosphatase</fullName>
    </alternativeName>
    <alternativeName>
        <fullName evidence="15">Mutator protein MutT</fullName>
    </alternativeName>
    <alternativeName>
        <fullName evidence="14">dGTP pyrophosphohydrolase</fullName>
    </alternativeName>
</protein>
<evidence type="ECO:0000256" key="9">
    <source>
        <dbReference type="ARBA" id="ARBA00023204"/>
    </source>
</evidence>
<keyword evidence="4" id="KW-0235">DNA replication</keyword>
<evidence type="ECO:0000256" key="14">
    <source>
        <dbReference type="ARBA" id="ARBA00041592"/>
    </source>
</evidence>
<evidence type="ECO:0000256" key="6">
    <source>
        <dbReference type="ARBA" id="ARBA00022763"/>
    </source>
</evidence>
<name>A0A1E7QA67_9GAMM</name>
<feature type="binding site" evidence="17">
    <location>
        <position position="132"/>
    </location>
    <ligand>
        <name>8-oxo-dGTP</name>
        <dbReference type="ChEBI" id="CHEBI:77896"/>
    </ligand>
</feature>
<comment type="catalytic activity">
    <reaction evidence="11">
        <text>8-oxo-GTP + H2O = 8-oxo-GMP + diphosphate + H(+)</text>
        <dbReference type="Rhea" id="RHEA:67616"/>
        <dbReference type="ChEBI" id="CHEBI:15377"/>
        <dbReference type="ChEBI" id="CHEBI:15378"/>
        <dbReference type="ChEBI" id="CHEBI:33019"/>
        <dbReference type="ChEBI" id="CHEBI:143553"/>
        <dbReference type="ChEBI" id="CHEBI:145694"/>
    </reaction>
</comment>